<gene>
    <name evidence="1" type="ORF">RD110_07870</name>
</gene>
<sequence>MNAFTDIAKKRGLNIAKERTLDQIAAAIEVAALAFPGSEYTRNEILAIAQIIAINHIAIPGVAEGAQ</sequence>
<accession>A0A1P8JTN1</accession>
<dbReference type="RefSeq" id="WP_076198284.1">
    <property type="nucleotide sequence ID" value="NZ_CP019236.1"/>
</dbReference>
<dbReference type="Proteomes" id="UP000186609">
    <property type="component" value="Chromosome"/>
</dbReference>
<organism evidence="1 2">
    <name type="scientific">Rhodoferax koreensis</name>
    <dbReference type="NCBI Taxonomy" id="1842727"/>
    <lineage>
        <taxon>Bacteria</taxon>
        <taxon>Pseudomonadati</taxon>
        <taxon>Pseudomonadota</taxon>
        <taxon>Betaproteobacteria</taxon>
        <taxon>Burkholderiales</taxon>
        <taxon>Comamonadaceae</taxon>
        <taxon>Rhodoferax</taxon>
    </lineage>
</organism>
<dbReference type="AlphaFoldDB" id="A0A1P8JTN1"/>
<evidence type="ECO:0000313" key="2">
    <source>
        <dbReference type="Proteomes" id="UP000186609"/>
    </source>
</evidence>
<dbReference type="KEGG" id="rhy:RD110_07870"/>
<evidence type="ECO:0000313" key="1">
    <source>
        <dbReference type="EMBL" id="APW37120.1"/>
    </source>
</evidence>
<reference evidence="1 2" key="1">
    <citation type="submission" date="2017-01" db="EMBL/GenBank/DDBJ databases">
        <authorList>
            <person name="Mah S.A."/>
            <person name="Swanson W.J."/>
            <person name="Moy G.W."/>
            <person name="Vacquier V.D."/>
        </authorList>
    </citation>
    <scope>NUCLEOTIDE SEQUENCE [LARGE SCALE GENOMIC DNA]</scope>
    <source>
        <strain evidence="1 2">DCY110</strain>
    </source>
</reference>
<name>A0A1P8JTN1_9BURK</name>
<proteinExistence type="predicted"/>
<dbReference type="EMBL" id="CP019236">
    <property type="protein sequence ID" value="APW37120.1"/>
    <property type="molecule type" value="Genomic_DNA"/>
</dbReference>
<dbReference type="STRING" id="1842727.RD110_07870"/>
<protein>
    <submittedName>
        <fullName evidence="1">Uncharacterized protein</fullName>
    </submittedName>
</protein>
<keyword evidence="2" id="KW-1185">Reference proteome</keyword>